<evidence type="ECO:0000313" key="5">
    <source>
        <dbReference type="EMBL" id="MBG8553891.1"/>
    </source>
</evidence>
<dbReference type="InterPro" id="IPR029058">
    <property type="entry name" value="AB_hydrolase_fold"/>
</dbReference>
<name>A0ABS0L1A1_9BACT</name>
<dbReference type="PANTHER" id="PTHR43265">
    <property type="entry name" value="ESTERASE ESTD"/>
    <property type="match status" value="1"/>
</dbReference>
<dbReference type="InterPro" id="IPR002471">
    <property type="entry name" value="Pept_S9_AS"/>
</dbReference>
<evidence type="ECO:0000256" key="3">
    <source>
        <dbReference type="SAM" id="SignalP"/>
    </source>
</evidence>
<dbReference type="GO" id="GO:0016787">
    <property type="term" value="F:hydrolase activity"/>
    <property type="evidence" value="ECO:0007669"/>
    <property type="project" value="UniProtKB-KW"/>
</dbReference>
<reference evidence="5 6" key="1">
    <citation type="submission" date="2020-11" db="EMBL/GenBank/DDBJ databases">
        <title>Hymenobacter sp.</title>
        <authorList>
            <person name="Kim M.K."/>
        </authorList>
    </citation>
    <scope>NUCLEOTIDE SEQUENCE [LARGE SCALE GENOMIC DNA]</scope>
    <source>
        <strain evidence="5 6">BT594</strain>
    </source>
</reference>
<keyword evidence="1 5" id="KW-0378">Hydrolase</keyword>
<comment type="caution">
    <text evidence="5">The sequence shown here is derived from an EMBL/GenBank/DDBJ whole genome shotgun (WGS) entry which is preliminary data.</text>
</comment>
<dbReference type="Proteomes" id="UP000601099">
    <property type="component" value="Unassembled WGS sequence"/>
</dbReference>
<proteinExistence type="predicted"/>
<feature type="signal peptide" evidence="3">
    <location>
        <begin position="1"/>
        <end position="22"/>
    </location>
</feature>
<feature type="domain" description="Serine aminopeptidase S33" evidence="4">
    <location>
        <begin position="198"/>
        <end position="431"/>
    </location>
</feature>
<dbReference type="PANTHER" id="PTHR43265:SF1">
    <property type="entry name" value="ESTERASE ESTD"/>
    <property type="match status" value="1"/>
</dbReference>
<evidence type="ECO:0000259" key="4">
    <source>
        <dbReference type="Pfam" id="PF12146"/>
    </source>
</evidence>
<dbReference type="SUPFAM" id="SSF53474">
    <property type="entry name" value="alpha/beta-Hydrolases"/>
    <property type="match status" value="1"/>
</dbReference>
<gene>
    <name evidence="5" type="ORF">I5L79_10055</name>
</gene>
<evidence type="ECO:0000256" key="1">
    <source>
        <dbReference type="ARBA" id="ARBA00022801"/>
    </source>
</evidence>
<dbReference type="RefSeq" id="WP_196954916.1">
    <property type="nucleotide sequence ID" value="NZ_JADWYK010000005.1"/>
</dbReference>
<feature type="chain" id="PRO_5045047595" evidence="3">
    <location>
        <begin position="23"/>
        <end position="469"/>
    </location>
</feature>
<sequence>MKTSSLLTLALGGLLTTTAAVAQTANGPAGTWQGSLKLPSGDLQTVFTLAGTTAALSGTLSVPQQGLKDMPLTRAVLRADSLYLTLTPLEARFIGRFSPDQQQVSGLWQQGGAEMPLTLTHGAAPAKAALRRPQTPKGPLPYQSQDVSFSNPKAKLSLAGTLTLPKGKGPFPAVVLVSGSGPQDRNESILGHQPFLVLADYLTRQGFAVLRYDDRGTAQSGGTFADATTADFTTDAQAALAYLRTRPDIRPAQVALIGHSEGGLIAWQAASQPGGPNLVVTLAGPGLAGDAVLLRQQQDIGRAQGMDTASLGEMRRVNGALFAELRRQPVSTSTEALTKLLVARVQQLQPQVSSEEAQQGVAQLTGPWMRYFLTTDVATYLQKVKVPVLALNGAKDTQVAAAENLQAIEQGLKSAGNRDVTVRSLPGLNHLFQTADTGAPQEYVGLEETFAPAALEAIGTWLKTHTSGK</sequence>
<protein>
    <submittedName>
        <fullName evidence="5">Alpha/beta fold hydrolase</fullName>
    </submittedName>
</protein>
<dbReference type="InterPro" id="IPR022742">
    <property type="entry name" value="Hydrolase_4"/>
</dbReference>
<dbReference type="EMBL" id="JADWYK010000005">
    <property type="protein sequence ID" value="MBG8553891.1"/>
    <property type="molecule type" value="Genomic_DNA"/>
</dbReference>
<dbReference type="Gene3D" id="3.40.50.1820">
    <property type="entry name" value="alpha/beta hydrolase"/>
    <property type="match status" value="1"/>
</dbReference>
<keyword evidence="3" id="KW-0732">Signal</keyword>
<keyword evidence="6" id="KW-1185">Reference proteome</keyword>
<organism evidence="5 6">
    <name type="scientific">Hymenobacter guriensis</name>
    <dbReference type="NCBI Taxonomy" id="2793065"/>
    <lineage>
        <taxon>Bacteria</taxon>
        <taxon>Pseudomonadati</taxon>
        <taxon>Bacteroidota</taxon>
        <taxon>Cytophagia</taxon>
        <taxon>Cytophagales</taxon>
        <taxon>Hymenobacteraceae</taxon>
        <taxon>Hymenobacter</taxon>
    </lineage>
</organism>
<dbReference type="Pfam" id="PF12146">
    <property type="entry name" value="Hydrolase_4"/>
    <property type="match status" value="1"/>
</dbReference>
<feature type="region of interest" description="Disordered" evidence="2">
    <location>
        <begin position="126"/>
        <end position="146"/>
    </location>
</feature>
<evidence type="ECO:0000256" key="2">
    <source>
        <dbReference type="SAM" id="MobiDB-lite"/>
    </source>
</evidence>
<dbReference type="PROSITE" id="PS00708">
    <property type="entry name" value="PRO_ENDOPEP_SER"/>
    <property type="match status" value="1"/>
</dbReference>
<dbReference type="InterPro" id="IPR053145">
    <property type="entry name" value="AB_hydrolase_Est10"/>
</dbReference>
<evidence type="ECO:0000313" key="6">
    <source>
        <dbReference type="Proteomes" id="UP000601099"/>
    </source>
</evidence>
<accession>A0ABS0L1A1</accession>